<dbReference type="EMBL" id="CM042011">
    <property type="protein sequence ID" value="KAI3764627.1"/>
    <property type="molecule type" value="Genomic_DNA"/>
</dbReference>
<accession>A0ACB9F0J1</accession>
<proteinExistence type="predicted"/>
<sequence>MMKKDGRRLEAFPDALFYLLILAMSHPDHETRVLAHRVFSNVLMPAVSQPSSGQKVNRSEIIDEGTGAKENNAMELLSHGGISHSLPNGKTV</sequence>
<dbReference type="Proteomes" id="UP001055811">
    <property type="component" value="Linkage Group LG03"/>
</dbReference>
<keyword evidence="2" id="KW-1185">Reference proteome</keyword>
<organism evidence="1 2">
    <name type="scientific">Cichorium intybus</name>
    <name type="common">Chicory</name>
    <dbReference type="NCBI Taxonomy" id="13427"/>
    <lineage>
        <taxon>Eukaryota</taxon>
        <taxon>Viridiplantae</taxon>
        <taxon>Streptophyta</taxon>
        <taxon>Embryophyta</taxon>
        <taxon>Tracheophyta</taxon>
        <taxon>Spermatophyta</taxon>
        <taxon>Magnoliopsida</taxon>
        <taxon>eudicotyledons</taxon>
        <taxon>Gunneridae</taxon>
        <taxon>Pentapetalae</taxon>
        <taxon>asterids</taxon>
        <taxon>campanulids</taxon>
        <taxon>Asterales</taxon>
        <taxon>Asteraceae</taxon>
        <taxon>Cichorioideae</taxon>
        <taxon>Cichorieae</taxon>
        <taxon>Cichoriinae</taxon>
        <taxon>Cichorium</taxon>
    </lineage>
</organism>
<reference evidence="1 2" key="2">
    <citation type="journal article" date="2022" name="Mol. Ecol. Resour.">
        <title>The genomes of chicory, endive, great burdock and yacon provide insights into Asteraceae paleo-polyploidization history and plant inulin production.</title>
        <authorList>
            <person name="Fan W."/>
            <person name="Wang S."/>
            <person name="Wang H."/>
            <person name="Wang A."/>
            <person name="Jiang F."/>
            <person name="Liu H."/>
            <person name="Zhao H."/>
            <person name="Xu D."/>
            <person name="Zhang Y."/>
        </authorList>
    </citation>
    <scope>NUCLEOTIDE SEQUENCE [LARGE SCALE GENOMIC DNA]</scope>
    <source>
        <strain evidence="2">cv. Punajuju</strain>
        <tissue evidence="1">Leaves</tissue>
    </source>
</reference>
<gene>
    <name evidence="1" type="ORF">L2E82_14638</name>
</gene>
<evidence type="ECO:0000313" key="1">
    <source>
        <dbReference type="EMBL" id="KAI3764627.1"/>
    </source>
</evidence>
<reference evidence="2" key="1">
    <citation type="journal article" date="2022" name="Mol. Ecol. Resour.">
        <title>The genomes of chicory, endive, great burdock and yacon provide insights into Asteraceae palaeo-polyploidization history and plant inulin production.</title>
        <authorList>
            <person name="Fan W."/>
            <person name="Wang S."/>
            <person name="Wang H."/>
            <person name="Wang A."/>
            <person name="Jiang F."/>
            <person name="Liu H."/>
            <person name="Zhao H."/>
            <person name="Xu D."/>
            <person name="Zhang Y."/>
        </authorList>
    </citation>
    <scope>NUCLEOTIDE SEQUENCE [LARGE SCALE GENOMIC DNA]</scope>
    <source>
        <strain evidence="2">cv. Punajuju</strain>
    </source>
</reference>
<comment type="caution">
    <text evidence="1">The sequence shown here is derived from an EMBL/GenBank/DDBJ whole genome shotgun (WGS) entry which is preliminary data.</text>
</comment>
<name>A0ACB9F0J1_CICIN</name>
<protein>
    <submittedName>
        <fullName evidence="1">Uncharacterized protein</fullName>
    </submittedName>
</protein>
<evidence type="ECO:0000313" key="2">
    <source>
        <dbReference type="Proteomes" id="UP001055811"/>
    </source>
</evidence>